<gene>
    <name evidence="2" type="ORF">D1222_10095</name>
</gene>
<reference evidence="2 3" key="1">
    <citation type="submission" date="2018-08" db="EMBL/GenBank/DDBJ databases">
        <title>Henriciella mobilis sp. nov., isolated from seawater.</title>
        <authorList>
            <person name="Cheng H."/>
            <person name="Wu Y.-H."/>
            <person name="Xu X.-W."/>
            <person name="Guo L.-L."/>
        </authorList>
    </citation>
    <scope>NUCLEOTIDE SEQUENCE [LARGE SCALE GENOMIC DNA]</scope>
    <source>
        <strain evidence="2 3">CCUG67844</strain>
    </source>
</reference>
<keyword evidence="1" id="KW-0812">Transmembrane</keyword>
<evidence type="ECO:0000256" key="1">
    <source>
        <dbReference type="SAM" id="Phobius"/>
    </source>
</evidence>
<name>A0A399RFA7_9PROT</name>
<keyword evidence="1" id="KW-0472">Membrane</keyword>
<organism evidence="2 3">
    <name type="scientific">Henriciella algicola</name>
    <dbReference type="NCBI Taxonomy" id="1608422"/>
    <lineage>
        <taxon>Bacteria</taxon>
        <taxon>Pseudomonadati</taxon>
        <taxon>Pseudomonadota</taxon>
        <taxon>Alphaproteobacteria</taxon>
        <taxon>Hyphomonadales</taxon>
        <taxon>Hyphomonadaceae</taxon>
        <taxon>Henriciella</taxon>
    </lineage>
</organism>
<dbReference type="AlphaFoldDB" id="A0A399RFA7"/>
<accession>A0A399RFA7</accession>
<feature type="transmembrane region" description="Helical" evidence="1">
    <location>
        <begin position="95"/>
        <end position="122"/>
    </location>
</feature>
<dbReference type="EMBL" id="QWGA01000007">
    <property type="protein sequence ID" value="RIJ28727.1"/>
    <property type="molecule type" value="Genomic_DNA"/>
</dbReference>
<keyword evidence="3" id="KW-1185">Reference proteome</keyword>
<comment type="caution">
    <text evidence="2">The sequence shown here is derived from an EMBL/GenBank/DDBJ whole genome shotgun (WGS) entry which is preliminary data.</text>
</comment>
<sequence length="191" mass="21074">MSSLVTIRRCATLPEALVCKSLLEAAGIHAAVENYYHASNDWLLIPGLQGVSVAVPSTDYDAAKRLIIDAAEAGPDALGAEFGAYQKPRRYGVAALWYMILHQLGIALFVLMYLFYGVILLLRAVLPEIWFRAKPSPSGRDWIPEVSAGNFNPIIAADWNAEGFLFVFFVILVFMADRLIKPKADIEDDAE</sequence>
<feature type="transmembrane region" description="Helical" evidence="1">
    <location>
        <begin position="159"/>
        <end position="176"/>
    </location>
</feature>
<evidence type="ECO:0008006" key="4">
    <source>
        <dbReference type="Google" id="ProtNLM"/>
    </source>
</evidence>
<evidence type="ECO:0000313" key="2">
    <source>
        <dbReference type="EMBL" id="RIJ28727.1"/>
    </source>
</evidence>
<dbReference type="OrthoDB" id="8480302at2"/>
<dbReference type="RefSeq" id="WP_119454150.1">
    <property type="nucleotide sequence ID" value="NZ_QWGA01000007.1"/>
</dbReference>
<keyword evidence="1" id="KW-1133">Transmembrane helix</keyword>
<evidence type="ECO:0000313" key="3">
    <source>
        <dbReference type="Proteomes" id="UP000265845"/>
    </source>
</evidence>
<dbReference type="Proteomes" id="UP000265845">
    <property type="component" value="Unassembled WGS sequence"/>
</dbReference>
<proteinExistence type="predicted"/>
<protein>
    <recommendedName>
        <fullName evidence="4">DUF2007 domain-containing protein</fullName>
    </recommendedName>
</protein>